<comment type="caution">
    <text evidence="2">The sequence shown here is derived from an EMBL/GenBank/DDBJ whole genome shotgun (WGS) entry which is preliminary data.</text>
</comment>
<keyword evidence="3" id="KW-1185">Reference proteome</keyword>
<feature type="non-terminal residue" evidence="2">
    <location>
        <position position="125"/>
    </location>
</feature>
<name>A0ABW9R0E7_9ACTN</name>
<dbReference type="Proteomes" id="UP000437736">
    <property type="component" value="Unassembled WGS sequence"/>
</dbReference>
<evidence type="ECO:0008006" key="4">
    <source>
        <dbReference type="Google" id="ProtNLM"/>
    </source>
</evidence>
<feature type="transmembrane region" description="Helical" evidence="1">
    <location>
        <begin position="89"/>
        <end position="108"/>
    </location>
</feature>
<gene>
    <name evidence="2" type="ORF">GHK86_20350</name>
</gene>
<dbReference type="EMBL" id="WJHE01001400">
    <property type="protein sequence ID" value="MST35068.1"/>
    <property type="molecule type" value="Genomic_DNA"/>
</dbReference>
<feature type="transmembrane region" description="Helical" evidence="1">
    <location>
        <begin position="56"/>
        <end position="77"/>
    </location>
</feature>
<keyword evidence="1" id="KW-0812">Transmembrane</keyword>
<evidence type="ECO:0000313" key="2">
    <source>
        <dbReference type="EMBL" id="MST35068.1"/>
    </source>
</evidence>
<keyword evidence="1" id="KW-0472">Membrane</keyword>
<reference evidence="2 3" key="1">
    <citation type="submission" date="2019-11" db="EMBL/GenBank/DDBJ databases">
        <title>Acidiferrimicrobium australis gen. nov., sp. nov., an acidophilic and obligately heterotrophic, member of the Actinobacteria that catalyses dissimilatory oxido- reduction of iron isolated from metal-rich acidic water in Chile.</title>
        <authorList>
            <person name="Gonzalez D."/>
            <person name="Huber K."/>
            <person name="Hedrich S."/>
            <person name="Rojas-Villalobos C."/>
            <person name="Quatrini R."/>
            <person name="Dinamarca M.A."/>
            <person name="Schwarz A."/>
            <person name="Canales C."/>
            <person name="Nancucheo I."/>
        </authorList>
    </citation>
    <scope>NUCLEOTIDE SEQUENCE [LARGE SCALE GENOMIC DNA]</scope>
    <source>
        <strain evidence="2 3">USS-CCA1</strain>
    </source>
</reference>
<keyword evidence="1" id="KW-1133">Transmembrane helix</keyword>
<organism evidence="2 3">
    <name type="scientific">Acidiferrimicrobium australe</name>
    <dbReference type="NCBI Taxonomy" id="2664430"/>
    <lineage>
        <taxon>Bacteria</taxon>
        <taxon>Bacillati</taxon>
        <taxon>Actinomycetota</taxon>
        <taxon>Acidimicrobiia</taxon>
        <taxon>Acidimicrobiales</taxon>
        <taxon>Acidimicrobiaceae</taxon>
        <taxon>Acidiferrimicrobium</taxon>
    </lineage>
</organism>
<accession>A0ABW9R0E7</accession>
<feature type="transmembrane region" description="Helical" evidence="1">
    <location>
        <begin position="27"/>
        <end position="49"/>
    </location>
</feature>
<protein>
    <recommendedName>
        <fullName evidence="4">Sensor histidine kinase</fullName>
    </recommendedName>
</protein>
<evidence type="ECO:0000313" key="3">
    <source>
        <dbReference type="Proteomes" id="UP000437736"/>
    </source>
</evidence>
<evidence type="ECO:0000256" key="1">
    <source>
        <dbReference type="SAM" id="Phobius"/>
    </source>
</evidence>
<sequence>MVTKPGRQGRPTGRPSVVGPALARHPFLAVGAWWVWAMTEVSVVLFVVYRHSFTPWGAVAAQVIAYAVLVAPVLLLRSPVQAPVSSSRWWLSVGLGGVVLVAAIAVVASAHAPGFTARQVVKLAA</sequence>
<proteinExistence type="predicted"/>